<dbReference type="RefSeq" id="WP_230563905.1">
    <property type="nucleotide sequence ID" value="NZ_JAJITC010000017.1"/>
</dbReference>
<reference evidence="3 4" key="1">
    <citation type="submission" date="2021-11" db="EMBL/GenBank/DDBJ databases">
        <authorList>
            <person name="Oh E.-T."/>
            <person name="Kim S.-B."/>
        </authorList>
    </citation>
    <scope>NUCLEOTIDE SEQUENCE [LARGE SCALE GENOMIC DNA]</scope>
    <source>
        <strain evidence="3 4">MMS20-SJTN17</strain>
    </source>
</reference>
<evidence type="ECO:0000313" key="4">
    <source>
        <dbReference type="Proteomes" id="UP001430614"/>
    </source>
</evidence>
<keyword evidence="4" id="KW-1185">Reference proteome</keyword>
<sequence>MFDIAMCHDNQPEPSHVDSRPLPGISQPDPAQYQPNQNLVDNGVPALRRLFAIAHEDSGASYVVALFLLGLYNSKRFPFQLTDLRMLDRECFDDVLRVLKMDTLACSHSIDQYFCLGVKRFEQLAIDWGLIDSSD</sequence>
<gene>
    <name evidence="3" type="ORF">LJ655_25130</name>
</gene>
<comment type="caution">
    <text evidence="3">The sequence shown here is derived from an EMBL/GenBank/DDBJ whole genome shotgun (WGS) entry which is preliminary data.</text>
</comment>
<evidence type="ECO:0000259" key="2">
    <source>
        <dbReference type="Pfam" id="PF24720"/>
    </source>
</evidence>
<name>A0ABS8KK71_9BURK</name>
<feature type="domain" description="DUF7673" evidence="2">
    <location>
        <begin position="45"/>
        <end position="129"/>
    </location>
</feature>
<dbReference type="Pfam" id="PF24720">
    <property type="entry name" value="DUF7673"/>
    <property type="match status" value="1"/>
</dbReference>
<evidence type="ECO:0000256" key="1">
    <source>
        <dbReference type="SAM" id="MobiDB-lite"/>
    </source>
</evidence>
<dbReference type="Proteomes" id="UP001430614">
    <property type="component" value="Unassembled WGS sequence"/>
</dbReference>
<dbReference type="InterPro" id="IPR056090">
    <property type="entry name" value="DUF7673"/>
</dbReference>
<accession>A0ABS8KK71</accession>
<feature type="region of interest" description="Disordered" evidence="1">
    <location>
        <begin position="1"/>
        <end position="29"/>
    </location>
</feature>
<protein>
    <recommendedName>
        <fullName evidence="2">DUF7673 domain-containing protein</fullName>
    </recommendedName>
</protein>
<organism evidence="3 4">
    <name type="scientific">Paraburkholderia translucens</name>
    <dbReference type="NCBI Taxonomy" id="2886945"/>
    <lineage>
        <taxon>Bacteria</taxon>
        <taxon>Pseudomonadati</taxon>
        <taxon>Pseudomonadota</taxon>
        <taxon>Betaproteobacteria</taxon>
        <taxon>Burkholderiales</taxon>
        <taxon>Burkholderiaceae</taxon>
        <taxon>Paraburkholderia</taxon>
    </lineage>
</organism>
<evidence type="ECO:0000313" key="3">
    <source>
        <dbReference type="EMBL" id="MCC8405122.1"/>
    </source>
</evidence>
<dbReference type="EMBL" id="JAJITC010000017">
    <property type="protein sequence ID" value="MCC8405122.1"/>
    <property type="molecule type" value="Genomic_DNA"/>
</dbReference>
<proteinExistence type="predicted"/>